<dbReference type="SUPFAM" id="SSF159888">
    <property type="entry name" value="YdhG-like"/>
    <property type="match status" value="1"/>
</dbReference>
<evidence type="ECO:0000313" key="3">
    <source>
        <dbReference type="Proteomes" id="UP000036867"/>
    </source>
</evidence>
<feature type="domain" description="YdhG-like" evidence="1">
    <location>
        <begin position="16"/>
        <end position="132"/>
    </location>
</feature>
<dbReference type="Gene3D" id="3.90.1150.200">
    <property type="match status" value="1"/>
</dbReference>
<accession>A0A0M0LNH7</accession>
<name>A0A0M0LNH7_9BACL</name>
<dbReference type="STRING" id="263475.AMD00_01615"/>
<gene>
    <name evidence="2" type="ORF">AMD00_01615</name>
</gene>
<evidence type="ECO:0000313" key="2">
    <source>
        <dbReference type="EMBL" id="KOO52594.1"/>
    </source>
</evidence>
<keyword evidence="3" id="KW-1185">Reference proteome</keyword>
<dbReference type="Proteomes" id="UP000036867">
    <property type="component" value="Unassembled WGS sequence"/>
</dbReference>
<evidence type="ECO:0000259" key="1">
    <source>
        <dbReference type="Pfam" id="PF08818"/>
    </source>
</evidence>
<organism evidence="2 3">
    <name type="scientific">Viridibacillus arvi</name>
    <dbReference type="NCBI Taxonomy" id="263475"/>
    <lineage>
        <taxon>Bacteria</taxon>
        <taxon>Bacillati</taxon>
        <taxon>Bacillota</taxon>
        <taxon>Bacilli</taxon>
        <taxon>Bacillales</taxon>
        <taxon>Caryophanaceae</taxon>
        <taxon>Viridibacillus</taxon>
    </lineage>
</organism>
<comment type="caution">
    <text evidence="2">The sequence shown here is derived from an EMBL/GenBank/DDBJ whole genome shotgun (WGS) entry which is preliminary data.</text>
</comment>
<dbReference type="Pfam" id="PF08818">
    <property type="entry name" value="DUF1801"/>
    <property type="match status" value="1"/>
</dbReference>
<dbReference type="PATRIC" id="fig|263475.3.peg.640"/>
<sequence>MELEISDYIEQVYENRRDAFRKLFETVQENLPPGFEAVMQYTMPNFVVPKSIYPNGYHCSPEEPLPFIGVAAQKNHLSLYHMGIYAKPELLDWFVSEYPKHMTTKLNMGKSCIRFSNAKKVPYALIAELVSKMTVDDWIECYEKQLKKA</sequence>
<proteinExistence type="predicted"/>
<dbReference type="OrthoDB" id="9813231at2"/>
<dbReference type="InterPro" id="IPR014922">
    <property type="entry name" value="YdhG-like"/>
</dbReference>
<dbReference type="EMBL" id="LILB01000001">
    <property type="protein sequence ID" value="KOO52594.1"/>
    <property type="molecule type" value="Genomic_DNA"/>
</dbReference>
<dbReference type="AlphaFoldDB" id="A0A0M0LNH7"/>
<reference evidence="3" key="1">
    <citation type="submission" date="2015-08" db="EMBL/GenBank/DDBJ databases">
        <title>Fjat-10028 dsm 16317.</title>
        <authorList>
            <person name="Liu B."/>
            <person name="Wang J."/>
            <person name="Zhu Y."/>
            <person name="Liu G."/>
            <person name="Chen Q."/>
            <person name="Chen Z."/>
            <person name="Lan J."/>
            <person name="Che J."/>
            <person name="Ge C."/>
            <person name="Shi H."/>
            <person name="Pan Z."/>
            <person name="Liu X."/>
        </authorList>
    </citation>
    <scope>NUCLEOTIDE SEQUENCE [LARGE SCALE GENOMIC DNA]</scope>
    <source>
        <strain evidence="3">DSM 16317</strain>
    </source>
</reference>
<protein>
    <recommendedName>
        <fullName evidence="1">YdhG-like domain-containing protein</fullName>
    </recommendedName>
</protein>